<dbReference type="InterPro" id="IPR045179">
    <property type="entry name" value="YgfZ/GcvT"/>
</dbReference>
<reference evidence="3 4" key="1">
    <citation type="submission" date="2019-09" db="EMBL/GenBank/DDBJ databases">
        <title>Segnochrobactrum spirostomi gen. nov., sp. nov., isolated from the ciliate Spirostomum cf. yagiui and description of a novel family, Segnochrobactraceae fam. nov. within the order Rhizobiales of the class Alphaproteobacteria.</title>
        <authorList>
            <person name="Akter S."/>
            <person name="Shazib S.U.A."/>
            <person name="Shin M.K."/>
        </authorList>
    </citation>
    <scope>NUCLEOTIDE SEQUENCE [LARGE SCALE GENOMIC DNA]</scope>
    <source>
        <strain evidence="3 4">Sp-1</strain>
    </source>
</reference>
<dbReference type="PANTHER" id="PTHR22602:SF0">
    <property type="entry name" value="TRANSFERASE CAF17, MITOCHONDRIAL-RELATED"/>
    <property type="match status" value="1"/>
</dbReference>
<gene>
    <name evidence="3" type="ORF">F0357_15440</name>
</gene>
<dbReference type="EMBL" id="VWNA01000001">
    <property type="protein sequence ID" value="MQT14010.1"/>
    <property type="molecule type" value="Genomic_DNA"/>
</dbReference>
<dbReference type="NCBIfam" id="TIGR03317">
    <property type="entry name" value="ygfZ_signature"/>
    <property type="match status" value="1"/>
</dbReference>
<dbReference type="AlphaFoldDB" id="A0A6A7Y4E6"/>
<keyword evidence="1" id="KW-0809">Transit peptide</keyword>
<dbReference type="SUPFAM" id="SSF103025">
    <property type="entry name" value="Folate-binding domain"/>
    <property type="match status" value="1"/>
</dbReference>
<organism evidence="3 4">
    <name type="scientific">Segnochrobactrum spirostomi</name>
    <dbReference type="NCBI Taxonomy" id="2608987"/>
    <lineage>
        <taxon>Bacteria</taxon>
        <taxon>Pseudomonadati</taxon>
        <taxon>Pseudomonadota</taxon>
        <taxon>Alphaproteobacteria</taxon>
        <taxon>Hyphomicrobiales</taxon>
        <taxon>Segnochrobactraceae</taxon>
        <taxon>Segnochrobactrum</taxon>
    </lineage>
</organism>
<dbReference type="InterPro" id="IPR057460">
    <property type="entry name" value="CAF17_C"/>
</dbReference>
<evidence type="ECO:0000259" key="2">
    <source>
        <dbReference type="Pfam" id="PF25455"/>
    </source>
</evidence>
<protein>
    <submittedName>
        <fullName evidence="3">Folate-binding protein YgfZ</fullName>
    </submittedName>
</protein>
<dbReference type="PIRSF" id="PIRSF006487">
    <property type="entry name" value="GcvT"/>
    <property type="match status" value="1"/>
</dbReference>
<dbReference type="RefSeq" id="WP_153483855.1">
    <property type="nucleotide sequence ID" value="NZ_VWNA01000001.1"/>
</dbReference>
<sequence length="299" mass="31158">MGGAFVTELTDRAVVRISGPDTRPFLQALVTSDVLALSDSRAGYAALLTPQGKILFDFLIAPTSDGVVLDVAAPLAADLVRRLGFYKLRAKIEIRDTSADETVLAFWAGDPPPILPGVVFQDPRLAALGHRAIVPRAALATVYALPLLSRAVESAWHAHRIALGVPEGGRDFGYGETFPHDADMDALAGVDFRKGCYVGQEVVSRMQHRATARRRIVQVESAGGALPAPGTPLTAGDRPLGVLGSAAGAAGLALVRLDRAKEAADGGTPVMAGDVPVALKLPAWATFGWPETGAASAAD</sequence>
<feature type="domain" description="CAF17 C-terminal" evidence="2">
    <location>
        <begin position="213"/>
        <end position="286"/>
    </location>
</feature>
<name>A0A6A7Y4E6_9HYPH</name>
<dbReference type="PANTHER" id="PTHR22602">
    <property type="entry name" value="TRANSFERASE CAF17, MITOCHONDRIAL-RELATED"/>
    <property type="match status" value="1"/>
</dbReference>
<keyword evidence="4" id="KW-1185">Reference proteome</keyword>
<dbReference type="InterPro" id="IPR027266">
    <property type="entry name" value="TrmE/GcvT-like"/>
</dbReference>
<evidence type="ECO:0000256" key="1">
    <source>
        <dbReference type="ARBA" id="ARBA00022946"/>
    </source>
</evidence>
<dbReference type="GO" id="GO:0016226">
    <property type="term" value="P:iron-sulfur cluster assembly"/>
    <property type="evidence" value="ECO:0007669"/>
    <property type="project" value="TreeGrafter"/>
</dbReference>
<accession>A0A6A7Y4E6</accession>
<comment type="caution">
    <text evidence="3">The sequence shown here is derived from an EMBL/GenBank/DDBJ whole genome shotgun (WGS) entry which is preliminary data.</text>
</comment>
<dbReference type="InterPro" id="IPR017703">
    <property type="entry name" value="YgfZ/GCV_T_CS"/>
</dbReference>
<dbReference type="Pfam" id="PF25455">
    <property type="entry name" value="Beta-barrel_CAF17_C"/>
    <property type="match status" value="1"/>
</dbReference>
<evidence type="ECO:0000313" key="3">
    <source>
        <dbReference type="EMBL" id="MQT14010.1"/>
    </source>
</evidence>
<evidence type="ECO:0000313" key="4">
    <source>
        <dbReference type="Proteomes" id="UP000332515"/>
    </source>
</evidence>
<proteinExistence type="predicted"/>
<dbReference type="Proteomes" id="UP000332515">
    <property type="component" value="Unassembled WGS sequence"/>
</dbReference>
<dbReference type="Gene3D" id="3.30.1360.120">
    <property type="entry name" value="Probable tRNA modification gtpase trme, domain 1"/>
    <property type="match status" value="1"/>
</dbReference>